<proteinExistence type="predicted"/>
<dbReference type="Gene3D" id="3.40.50.880">
    <property type="match status" value="1"/>
</dbReference>
<protein>
    <submittedName>
        <fullName evidence="1">Glutamine amidotransferase, class I</fullName>
    </submittedName>
</protein>
<evidence type="ECO:0000313" key="1">
    <source>
        <dbReference type="EMBL" id="KRN57786.1"/>
    </source>
</evidence>
<keyword evidence="2" id="KW-1185">Reference proteome</keyword>
<dbReference type="PATRIC" id="fig|1449336.4.peg.1066"/>
<dbReference type="PANTHER" id="PTHR43235:SF1">
    <property type="entry name" value="GLUTAMINE AMIDOTRANSFERASE PB2B2.05-RELATED"/>
    <property type="match status" value="1"/>
</dbReference>
<dbReference type="eggNOG" id="COG2071">
    <property type="taxonomic scope" value="Bacteria"/>
</dbReference>
<dbReference type="SUPFAM" id="SSF52317">
    <property type="entry name" value="Class I glutamine amidotransferase-like"/>
    <property type="match status" value="1"/>
</dbReference>
<dbReference type="GO" id="GO:0006598">
    <property type="term" value="P:polyamine catabolic process"/>
    <property type="evidence" value="ECO:0007669"/>
    <property type="project" value="TreeGrafter"/>
</dbReference>
<gene>
    <name evidence="1" type="ORF">IV74_GL001041</name>
</gene>
<sequence>MKPIIGIAGNLLTKHAEVFHDNLVTYTPQGFVDGVQQANGLPLVFPIGNPADAKAYIDQIDGLLLAGGQDVAPSFYGAEPSLKLQETEPRRDFFEKALIEEALKQKKPIFAVCRGIQILNSVQGGTLYQDLSEYPQWSVQHLQPSIPTVGSHSVSIDSKSHLASLLGTSVLVNSYHHQAIKELATDFVATAWSTDGLVEAYEAKDPAQSIVAVQWHPELMQATDEKMQGLFNDFIERASH</sequence>
<keyword evidence="1" id="KW-0315">Glutamine amidotransferase</keyword>
<dbReference type="PANTHER" id="PTHR43235">
    <property type="entry name" value="GLUTAMINE AMIDOTRANSFERASE PB2B2.05-RELATED"/>
    <property type="match status" value="1"/>
</dbReference>
<name>A0A0R2I7K3_CARDV</name>
<dbReference type="GO" id="GO:0033969">
    <property type="term" value="F:gamma-glutamyl-gamma-aminobutyrate hydrolase activity"/>
    <property type="evidence" value="ECO:0007669"/>
    <property type="project" value="TreeGrafter"/>
</dbReference>
<dbReference type="EMBL" id="JQBS01000001">
    <property type="protein sequence ID" value="KRN57786.1"/>
    <property type="molecule type" value="Genomic_DNA"/>
</dbReference>
<dbReference type="GO" id="GO:0005829">
    <property type="term" value="C:cytosol"/>
    <property type="evidence" value="ECO:0007669"/>
    <property type="project" value="TreeGrafter"/>
</dbReference>
<reference evidence="1 2" key="1">
    <citation type="journal article" date="2015" name="Genome Announc.">
        <title>Expanding the biotechnology potential of lactobacilli through comparative genomics of 213 strains and associated genera.</title>
        <authorList>
            <person name="Sun Z."/>
            <person name="Harris H.M."/>
            <person name="McCann A."/>
            <person name="Guo C."/>
            <person name="Argimon S."/>
            <person name="Zhang W."/>
            <person name="Yang X."/>
            <person name="Jeffery I.B."/>
            <person name="Cooney J.C."/>
            <person name="Kagawa T.F."/>
            <person name="Liu W."/>
            <person name="Song Y."/>
            <person name="Salvetti E."/>
            <person name="Wrobel A."/>
            <person name="Rasinkangas P."/>
            <person name="Parkhill J."/>
            <person name="Rea M.C."/>
            <person name="O'Sullivan O."/>
            <person name="Ritari J."/>
            <person name="Douillard F.P."/>
            <person name="Paul Ross R."/>
            <person name="Yang R."/>
            <person name="Briner A.E."/>
            <person name="Felis G.E."/>
            <person name="de Vos W.M."/>
            <person name="Barrangou R."/>
            <person name="Klaenhammer T.R."/>
            <person name="Caufield P.W."/>
            <person name="Cui Y."/>
            <person name="Zhang H."/>
            <person name="O'Toole P.W."/>
        </authorList>
    </citation>
    <scope>NUCLEOTIDE SEQUENCE [LARGE SCALE GENOMIC DNA]</scope>
    <source>
        <strain evidence="1 2">DSM 20623</strain>
    </source>
</reference>
<dbReference type="Proteomes" id="UP000051658">
    <property type="component" value="Unassembled WGS sequence"/>
</dbReference>
<dbReference type="InterPro" id="IPR029062">
    <property type="entry name" value="Class_I_gatase-like"/>
</dbReference>
<keyword evidence="1" id="KW-0808">Transferase</keyword>
<dbReference type="GeneID" id="89589548"/>
<dbReference type="RefSeq" id="WP_034568504.1">
    <property type="nucleotide sequence ID" value="NZ_JQBS01000001.1"/>
</dbReference>
<organism evidence="1 2">
    <name type="scientific">Carnobacterium divergens DSM 20623</name>
    <dbReference type="NCBI Taxonomy" id="1449336"/>
    <lineage>
        <taxon>Bacteria</taxon>
        <taxon>Bacillati</taxon>
        <taxon>Bacillota</taxon>
        <taxon>Bacilli</taxon>
        <taxon>Lactobacillales</taxon>
        <taxon>Carnobacteriaceae</taxon>
        <taxon>Carnobacterium</taxon>
    </lineage>
</organism>
<dbReference type="PROSITE" id="PS51273">
    <property type="entry name" value="GATASE_TYPE_1"/>
    <property type="match status" value="1"/>
</dbReference>
<accession>A0A0R2I7K3</accession>
<dbReference type="GO" id="GO:0016740">
    <property type="term" value="F:transferase activity"/>
    <property type="evidence" value="ECO:0007669"/>
    <property type="project" value="UniProtKB-KW"/>
</dbReference>
<dbReference type="InterPro" id="IPR044668">
    <property type="entry name" value="PuuD-like"/>
</dbReference>
<evidence type="ECO:0000313" key="2">
    <source>
        <dbReference type="Proteomes" id="UP000051658"/>
    </source>
</evidence>
<dbReference type="AlphaFoldDB" id="A0A0R2I7K3"/>
<dbReference type="InterPro" id="IPR011697">
    <property type="entry name" value="Peptidase_C26"/>
</dbReference>
<dbReference type="Pfam" id="PF07722">
    <property type="entry name" value="Peptidase_C26"/>
    <property type="match status" value="1"/>
</dbReference>
<comment type="caution">
    <text evidence="1">The sequence shown here is derived from an EMBL/GenBank/DDBJ whole genome shotgun (WGS) entry which is preliminary data.</text>
</comment>
<dbReference type="CDD" id="cd01745">
    <property type="entry name" value="GATase1_2"/>
    <property type="match status" value="1"/>
</dbReference>
<dbReference type="FunFam" id="3.40.50.880:FF:000030">
    <property type="entry name" value="Gamma-glutamyl-gamma-aminobutyrate hydrolase PuuD"/>
    <property type="match status" value="1"/>
</dbReference>